<keyword evidence="1" id="KW-0732">Signal</keyword>
<dbReference type="OrthoDB" id="6767006at2759"/>
<dbReference type="GeneID" id="115878053"/>
<dbReference type="RefSeq" id="XP_030750271.1">
    <property type="nucleotide sequence ID" value="XM_030894411.1"/>
</dbReference>
<evidence type="ECO:0000313" key="2">
    <source>
        <dbReference type="Proteomes" id="UP000504635"/>
    </source>
</evidence>
<accession>A0A6J2XGL7</accession>
<proteinExistence type="predicted"/>
<dbReference type="InterPro" id="IPR006616">
    <property type="entry name" value="DM9_repeat"/>
</dbReference>
<sequence length="192" mass="21771">MQFKILILSFLVSFILEFNLAYNDYTWRDYYPGGTIPSDAFSPGNDVNGNPLYIGQVLIKKNHSDIVPTTIYPDEPVYGASYGVKPADNFVQILCSQRPEYFTWTRTNSTDLHLLTNSLHFIRGGVEDGKWLYIGRVNYQGDIAIGKVLAGNIGDALMYFVYKDKELNARSFDVLTYNGNNVLDINFRSLPN</sequence>
<feature type="signal peptide" evidence="1">
    <location>
        <begin position="1"/>
        <end position="21"/>
    </location>
</feature>
<reference evidence="3" key="1">
    <citation type="submission" date="2025-08" db="UniProtKB">
        <authorList>
            <consortium name="RefSeq"/>
        </authorList>
    </citation>
    <scope>IDENTIFICATION</scope>
    <source>
        <tissue evidence="3">Gonads</tissue>
    </source>
</reference>
<dbReference type="Pfam" id="PF11901">
    <property type="entry name" value="DM9"/>
    <property type="match status" value="1"/>
</dbReference>
<evidence type="ECO:0000256" key="1">
    <source>
        <dbReference type="SAM" id="SignalP"/>
    </source>
</evidence>
<evidence type="ECO:0000313" key="3">
    <source>
        <dbReference type="RefSeq" id="XP_030750271.1"/>
    </source>
</evidence>
<gene>
    <name evidence="3" type="primary">LOC115878053</name>
</gene>
<dbReference type="Proteomes" id="UP000504635">
    <property type="component" value="Unplaced"/>
</dbReference>
<name>A0A6J2XGL7_SITOR</name>
<protein>
    <submittedName>
        <fullName evidence="3">Uncharacterized protein LOC115878053</fullName>
    </submittedName>
</protein>
<dbReference type="AlphaFoldDB" id="A0A6J2XGL7"/>
<dbReference type="PANTHER" id="PTHR31649:SF10">
    <property type="entry name" value="IP19903P-RELATED"/>
    <property type="match status" value="1"/>
</dbReference>
<keyword evidence="2" id="KW-1185">Reference proteome</keyword>
<dbReference type="KEGG" id="soy:115878053"/>
<dbReference type="PANTHER" id="PTHR31649">
    <property type="entry name" value="AGAP009604-PA"/>
    <property type="match status" value="1"/>
</dbReference>
<dbReference type="InParanoid" id="A0A6J2XGL7"/>
<organism evidence="2 3">
    <name type="scientific">Sitophilus oryzae</name>
    <name type="common">Rice weevil</name>
    <name type="synonym">Curculio oryzae</name>
    <dbReference type="NCBI Taxonomy" id="7048"/>
    <lineage>
        <taxon>Eukaryota</taxon>
        <taxon>Metazoa</taxon>
        <taxon>Ecdysozoa</taxon>
        <taxon>Arthropoda</taxon>
        <taxon>Hexapoda</taxon>
        <taxon>Insecta</taxon>
        <taxon>Pterygota</taxon>
        <taxon>Neoptera</taxon>
        <taxon>Endopterygota</taxon>
        <taxon>Coleoptera</taxon>
        <taxon>Polyphaga</taxon>
        <taxon>Cucujiformia</taxon>
        <taxon>Curculionidae</taxon>
        <taxon>Dryophthorinae</taxon>
        <taxon>Sitophilus</taxon>
    </lineage>
</organism>
<feature type="chain" id="PRO_5026857765" evidence="1">
    <location>
        <begin position="22"/>
        <end position="192"/>
    </location>
</feature>